<name>A0A0Q3LGP6_BRADI</name>
<evidence type="ECO:0000313" key="3">
    <source>
        <dbReference type="EnsemblPlants" id="KQK22249"/>
    </source>
</evidence>
<dbReference type="Gramene" id="KQK22249">
    <property type="protein sequence ID" value="KQK22249"/>
    <property type="gene ID" value="BRADI_1g66093v3"/>
</dbReference>
<feature type="region of interest" description="Disordered" evidence="1">
    <location>
        <begin position="1"/>
        <end position="69"/>
    </location>
</feature>
<accession>A0A0Q3LGP6</accession>
<evidence type="ECO:0000313" key="2">
    <source>
        <dbReference type="EMBL" id="KQK22249.1"/>
    </source>
</evidence>
<organism evidence="2">
    <name type="scientific">Brachypodium distachyon</name>
    <name type="common">Purple false brome</name>
    <name type="synonym">Trachynia distachya</name>
    <dbReference type="NCBI Taxonomy" id="15368"/>
    <lineage>
        <taxon>Eukaryota</taxon>
        <taxon>Viridiplantae</taxon>
        <taxon>Streptophyta</taxon>
        <taxon>Embryophyta</taxon>
        <taxon>Tracheophyta</taxon>
        <taxon>Spermatophyta</taxon>
        <taxon>Magnoliopsida</taxon>
        <taxon>Liliopsida</taxon>
        <taxon>Poales</taxon>
        <taxon>Poaceae</taxon>
        <taxon>BOP clade</taxon>
        <taxon>Pooideae</taxon>
        <taxon>Stipodae</taxon>
        <taxon>Brachypodieae</taxon>
        <taxon>Brachypodium</taxon>
    </lineage>
</organism>
<dbReference type="InParanoid" id="A0A0Q3LGP6"/>
<dbReference type="Proteomes" id="UP000008810">
    <property type="component" value="Chromosome 1"/>
</dbReference>
<dbReference type="EMBL" id="CM000880">
    <property type="protein sequence ID" value="KQK22249.1"/>
    <property type="molecule type" value="Genomic_DNA"/>
</dbReference>
<reference evidence="2 3" key="1">
    <citation type="journal article" date="2010" name="Nature">
        <title>Genome sequencing and analysis of the model grass Brachypodium distachyon.</title>
        <authorList>
            <consortium name="International Brachypodium Initiative"/>
        </authorList>
    </citation>
    <scope>NUCLEOTIDE SEQUENCE [LARGE SCALE GENOMIC DNA]</scope>
    <source>
        <strain evidence="2 3">Bd21</strain>
    </source>
</reference>
<evidence type="ECO:0000256" key="1">
    <source>
        <dbReference type="SAM" id="MobiDB-lite"/>
    </source>
</evidence>
<reference evidence="2" key="2">
    <citation type="submission" date="2017-06" db="EMBL/GenBank/DDBJ databases">
        <title>WGS assembly of Brachypodium distachyon.</title>
        <authorList>
            <consortium name="The International Brachypodium Initiative"/>
            <person name="Lucas S."/>
            <person name="Harmon-Smith M."/>
            <person name="Lail K."/>
            <person name="Tice H."/>
            <person name="Grimwood J."/>
            <person name="Bruce D."/>
            <person name="Barry K."/>
            <person name="Shu S."/>
            <person name="Lindquist E."/>
            <person name="Wang M."/>
            <person name="Pitluck S."/>
            <person name="Vogel J.P."/>
            <person name="Garvin D.F."/>
            <person name="Mockler T.C."/>
            <person name="Schmutz J."/>
            <person name="Rokhsar D."/>
            <person name="Bevan M.W."/>
        </authorList>
    </citation>
    <scope>NUCLEOTIDE SEQUENCE</scope>
    <source>
        <strain evidence="2">Bd21</strain>
    </source>
</reference>
<feature type="compositionally biased region" description="Basic and acidic residues" evidence="1">
    <location>
        <begin position="1"/>
        <end position="17"/>
    </location>
</feature>
<evidence type="ECO:0000313" key="4">
    <source>
        <dbReference type="Proteomes" id="UP000008810"/>
    </source>
</evidence>
<proteinExistence type="predicted"/>
<dbReference type="EnsemblPlants" id="KQK22249">
    <property type="protein sequence ID" value="KQK22249"/>
    <property type="gene ID" value="BRADI_1g66093v3"/>
</dbReference>
<protein>
    <submittedName>
        <fullName evidence="2 3">Uncharacterized protein</fullName>
    </submittedName>
</protein>
<sequence>MSLGDADLRRPRPRSDGSGRTTGTRRMARPWSGGSEASWRRMAGKGLRCADGVPVSPGPWRGRRSRRGG</sequence>
<reference evidence="3" key="3">
    <citation type="submission" date="2018-08" db="UniProtKB">
        <authorList>
            <consortium name="EnsemblPlants"/>
        </authorList>
    </citation>
    <scope>IDENTIFICATION</scope>
    <source>
        <strain evidence="3">cv. Bd21</strain>
    </source>
</reference>
<dbReference type="AlphaFoldDB" id="A0A0Q3LGP6"/>
<gene>
    <name evidence="2" type="ORF">BRADI_1g66093v3</name>
</gene>
<keyword evidence="4" id="KW-1185">Reference proteome</keyword>